<accession>A0ABW3IKH6</accession>
<dbReference type="InterPro" id="IPR046495">
    <property type="entry name" value="DUF6588"/>
</dbReference>
<proteinExistence type="predicted"/>
<evidence type="ECO:0000313" key="3">
    <source>
        <dbReference type="Proteomes" id="UP001597100"/>
    </source>
</evidence>
<organism evidence="2 3">
    <name type="scientific">Salinimicrobium gaetbulicola</name>
    <dbReference type="NCBI Taxonomy" id="999702"/>
    <lineage>
        <taxon>Bacteria</taxon>
        <taxon>Pseudomonadati</taxon>
        <taxon>Bacteroidota</taxon>
        <taxon>Flavobacteriia</taxon>
        <taxon>Flavobacteriales</taxon>
        <taxon>Flavobacteriaceae</taxon>
        <taxon>Salinimicrobium</taxon>
    </lineage>
</organism>
<reference evidence="3" key="1">
    <citation type="journal article" date="2019" name="Int. J. Syst. Evol. Microbiol.">
        <title>The Global Catalogue of Microorganisms (GCM) 10K type strain sequencing project: providing services to taxonomists for standard genome sequencing and annotation.</title>
        <authorList>
            <consortium name="The Broad Institute Genomics Platform"/>
            <consortium name="The Broad Institute Genome Sequencing Center for Infectious Disease"/>
            <person name="Wu L."/>
            <person name="Ma J."/>
        </authorList>
    </citation>
    <scope>NUCLEOTIDE SEQUENCE [LARGE SCALE GENOMIC DNA]</scope>
    <source>
        <strain evidence="3">CCUG 60898</strain>
    </source>
</reference>
<dbReference type="Pfam" id="PF20230">
    <property type="entry name" value="DUF6588"/>
    <property type="match status" value="1"/>
</dbReference>
<feature type="chain" id="PRO_5045654396" evidence="1">
    <location>
        <begin position="20"/>
        <end position="336"/>
    </location>
</feature>
<keyword evidence="3" id="KW-1185">Reference proteome</keyword>
<name>A0ABW3IKH6_9FLAO</name>
<protein>
    <submittedName>
        <fullName evidence="2">DUF6588 family protein</fullName>
    </submittedName>
</protein>
<comment type="caution">
    <text evidence="2">The sequence shown here is derived from an EMBL/GenBank/DDBJ whole genome shotgun (WGS) entry which is preliminary data.</text>
</comment>
<feature type="signal peptide" evidence="1">
    <location>
        <begin position="1"/>
        <end position="19"/>
    </location>
</feature>
<dbReference type="RefSeq" id="WP_380740383.1">
    <property type="nucleotide sequence ID" value="NZ_JBHTJP010000035.1"/>
</dbReference>
<dbReference type="Proteomes" id="UP001597100">
    <property type="component" value="Unassembled WGS sequence"/>
</dbReference>
<evidence type="ECO:0000313" key="2">
    <source>
        <dbReference type="EMBL" id="MFD0977808.1"/>
    </source>
</evidence>
<sequence>MKKILLVSAVMLCSVQTWAQDNLGRLLAAGIEDTKTFATEYLRPGTQATVFNLSNGWYQSAEVKNVLGFEFSIIGNAAVNLGDHQSFNMRTADYQNIQFVDGSSEKDVSTLLGHNPEPVNVYLEYDTPFGKQQAEITLPDGLAAAGVEMVPAAFLQARLGVFKGTEVKARYFPKVNYDNVQAELYGAAVQHEITSWLPLDLPVAVSGLVGYTRMNGSYDFTEQSYLDGENQRIKTNMDSWLFSGIVSTNLPVINFYGGLGYMTGSSDSAMLGTYIIRDENTGIVIDEVEDPFTIVDDINGIKANLGMALKLGFFKITGDYSFQEYDAVSVGLHLSF</sequence>
<evidence type="ECO:0000256" key="1">
    <source>
        <dbReference type="SAM" id="SignalP"/>
    </source>
</evidence>
<gene>
    <name evidence="2" type="ORF">ACFQ1G_13495</name>
</gene>
<keyword evidence="1" id="KW-0732">Signal</keyword>
<dbReference type="EMBL" id="JBHTJP010000035">
    <property type="protein sequence ID" value="MFD0977808.1"/>
    <property type="molecule type" value="Genomic_DNA"/>
</dbReference>